<sequence>MNSMGLSLATDTQSHSSMDEDEKLKHCNNCKDFVKFQHEVRSSFKLLIDMINSLSRKVENDLISQNAIPNSPISDLTISINNQSLDVNSIGKHFDASKCTLSKSSSDDNSDCSSNLLIPTTNSCTEDMIEFAKNKTLLSPEESIKKEMFDRKCGPNLISTIENNNLDVHETIRQSQLANNLLSNISQFNNISVPARHQFLSDHFMENKLINHEDSSAQMNARLLEGTVYENSFLPNMFNLPPEILLALQNSQSNQNELNTQQMFNSLEALNNFKMGQASLLTNPGKFVTHGNKAKIDATINNNVKEEFMSTSPGSTGDGVGGTCCSNCSTTTTTAWRRSTNGTLVCNACGLYYRLHRQNRPVHMRKDFIQQRFRKKKDDENEGMDSGSIASTTGTDFMNIFEFNKNLINLQQNREFLGSVVNDNQDNTCFNNLLNNSHV</sequence>
<evidence type="ECO:0000313" key="1">
    <source>
        <dbReference type="Proteomes" id="UP000095286"/>
    </source>
</evidence>
<dbReference type="Proteomes" id="UP000095286">
    <property type="component" value="Unplaced"/>
</dbReference>
<reference evidence="2" key="1">
    <citation type="submission" date="2016-11" db="UniProtKB">
        <authorList>
            <consortium name="WormBaseParasite"/>
        </authorList>
    </citation>
    <scope>IDENTIFICATION</scope>
    <source>
        <strain evidence="2">KR3021</strain>
    </source>
</reference>
<accession>A0AC35TYH2</accession>
<dbReference type="WBParaSite" id="RSKR_0000575600.1">
    <property type="protein sequence ID" value="RSKR_0000575600.1"/>
    <property type="gene ID" value="RSKR_0000575600"/>
</dbReference>
<protein>
    <submittedName>
        <fullName evidence="2">GATA-type domain-containing protein</fullName>
    </submittedName>
</protein>
<evidence type="ECO:0000313" key="2">
    <source>
        <dbReference type="WBParaSite" id="RSKR_0000575600.1"/>
    </source>
</evidence>
<name>A0AC35TYH2_9BILA</name>
<proteinExistence type="predicted"/>
<organism evidence="1 2">
    <name type="scientific">Rhabditophanes sp. KR3021</name>
    <dbReference type="NCBI Taxonomy" id="114890"/>
    <lineage>
        <taxon>Eukaryota</taxon>
        <taxon>Metazoa</taxon>
        <taxon>Ecdysozoa</taxon>
        <taxon>Nematoda</taxon>
        <taxon>Chromadorea</taxon>
        <taxon>Rhabditida</taxon>
        <taxon>Tylenchina</taxon>
        <taxon>Panagrolaimomorpha</taxon>
        <taxon>Strongyloidoidea</taxon>
        <taxon>Alloionematidae</taxon>
        <taxon>Rhabditophanes</taxon>
    </lineage>
</organism>